<evidence type="ECO:0000259" key="3">
    <source>
        <dbReference type="PROSITE" id="PS50943"/>
    </source>
</evidence>
<keyword evidence="2" id="KW-1133">Transmembrane helix</keyword>
<keyword evidence="1" id="KW-0238">DNA-binding</keyword>
<dbReference type="InterPro" id="IPR001387">
    <property type="entry name" value="Cro/C1-type_HTH"/>
</dbReference>
<evidence type="ECO:0000256" key="2">
    <source>
        <dbReference type="SAM" id="Phobius"/>
    </source>
</evidence>
<dbReference type="PANTHER" id="PTHR46558:SF13">
    <property type="entry name" value="HTH-TYPE TRANSCRIPTIONAL REGULATOR IMMR"/>
    <property type="match status" value="1"/>
</dbReference>
<organism evidence="4 5">
    <name type="scientific">Limosilactobacillus pontis</name>
    <dbReference type="NCBI Taxonomy" id="35787"/>
    <lineage>
        <taxon>Bacteria</taxon>
        <taxon>Bacillati</taxon>
        <taxon>Bacillota</taxon>
        <taxon>Bacilli</taxon>
        <taxon>Lactobacillales</taxon>
        <taxon>Lactobacillaceae</taxon>
        <taxon>Limosilactobacillus</taxon>
    </lineage>
</organism>
<dbReference type="GO" id="GO:0003677">
    <property type="term" value="F:DNA binding"/>
    <property type="evidence" value="ECO:0007669"/>
    <property type="project" value="UniProtKB-KW"/>
</dbReference>
<keyword evidence="2" id="KW-0812">Transmembrane</keyword>
<feature type="domain" description="HTH cro/C1-type" evidence="3">
    <location>
        <begin position="10"/>
        <end position="64"/>
    </location>
</feature>
<accession>A0A2J6NP92</accession>
<sequence length="130" mass="15110">MVNIQLSQQLIALRQQAHLSQEQVASQLHVSRQAISKWENGTTLPDIEKIVQLATILNVSLDELVLAKKPTINQSTVAKIIEAYTQQNKQELSWRHQRITNGWEFLARYWYVILIFAVFIYIVFDDLAFQ</sequence>
<evidence type="ECO:0000313" key="4">
    <source>
        <dbReference type="EMBL" id="PMB83138.1"/>
    </source>
</evidence>
<dbReference type="RefSeq" id="WP_104688239.1">
    <property type="nucleotide sequence ID" value="NZ_PNFV01000002.1"/>
</dbReference>
<dbReference type="SMART" id="SM00530">
    <property type="entry name" value="HTH_XRE"/>
    <property type="match status" value="1"/>
</dbReference>
<dbReference type="Pfam" id="PF01381">
    <property type="entry name" value="HTH_3"/>
    <property type="match status" value="1"/>
</dbReference>
<dbReference type="CDD" id="cd00093">
    <property type="entry name" value="HTH_XRE"/>
    <property type="match status" value="1"/>
</dbReference>
<gene>
    <name evidence="4" type="ORF">CK797_02525</name>
</gene>
<proteinExistence type="predicted"/>
<dbReference type="OrthoDB" id="9805856at2"/>
<dbReference type="AlphaFoldDB" id="A0A2J6NP92"/>
<dbReference type="Gene3D" id="1.10.260.40">
    <property type="entry name" value="lambda repressor-like DNA-binding domains"/>
    <property type="match status" value="1"/>
</dbReference>
<name>A0A2J6NP92_9LACO</name>
<keyword evidence="2" id="KW-0472">Membrane</keyword>
<evidence type="ECO:0000313" key="5">
    <source>
        <dbReference type="Proteomes" id="UP000239920"/>
    </source>
</evidence>
<dbReference type="InterPro" id="IPR010982">
    <property type="entry name" value="Lambda_DNA-bd_dom_sf"/>
</dbReference>
<dbReference type="PANTHER" id="PTHR46558">
    <property type="entry name" value="TRACRIPTIONAL REGULATORY PROTEIN-RELATED-RELATED"/>
    <property type="match status" value="1"/>
</dbReference>
<dbReference type="PROSITE" id="PS50943">
    <property type="entry name" value="HTH_CROC1"/>
    <property type="match status" value="1"/>
</dbReference>
<comment type="caution">
    <text evidence="4">The sequence shown here is derived from an EMBL/GenBank/DDBJ whole genome shotgun (WGS) entry which is preliminary data.</text>
</comment>
<protein>
    <submittedName>
        <fullName evidence="4">Transcriptional regulator</fullName>
    </submittedName>
</protein>
<evidence type="ECO:0000256" key="1">
    <source>
        <dbReference type="ARBA" id="ARBA00023125"/>
    </source>
</evidence>
<feature type="transmembrane region" description="Helical" evidence="2">
    <location>
        <begin position="105"/>
        <end position="124"/>
    </location>
</feature>
<dbReference type="Proteomes" id="UP000239920">
    <property type="component" value="Unassembled WGS sequence"/>
</dbReference>
<dbReference type="SUPFAM" id="SSF47413">
    <property type="entry name" value="lambda repressor-like DNA-binding domains"/>
    <property type="match status" value="1"/>
</dbReference>
<reference evidence="4 5" key="1">
    <citation type="submission" date="2017-09" db="EMBL/GenBank/DDBJ databases">
        <title>Bacterial strain isolated from the female urinary microbiota.</title>
        <authorList>
            <person name="Thomas-White K."/>
            <person name="Kumar N."/>
            <person name="Forster S."/>
            <person name="Putonti C."/>
            <person name="Lawley T."/>
            <person name="Wolfe A.J."/>
        </authorList>
    </citation>
    <scope>NUCLEOTIDE SEQUENCE [LARGE SCALE GENOMIC DNA]</scope>
    <source>
        <strain evidence="4 5">UMB0683</strain>
    </source>
</reference>
<dbReference type="EMBL" id="PNFV01000002">
    <property type="protein sequence ID" value="PMB83138.1"/>
    <property type="molecule type" value="Genomic_DNA"/>
</dbReference>